<dbReference type="Proteomes" id="UP000036681">
    <property type="component" value="Unplaced"/>
</dbReference>
<accession>A0A0M3IC92</accession>
<keyword evidence="1" id="KW-1185">Reference proteome</keyword>
<organism evidence="1 2">
    <name type="scientific">Ascaris lumbricoides</name>
    <name type="common">Giant roundworm</name>
    <dbReference type="NCBI Taxonomy" id="6252"/>
    <lineage>
        <taxon>Eukaryota</taxon>
        <taxon>Metazoa</taxon>
        <taxon>Ecdysozoa</taxon>
        <taxon>Nematoda</taxon>
        <taxon>Chromadorea</taxon>
        <taxon>Rhabditida</taxon>
        <taxon>Spirurina</taxon>
        <taxon>Ascaridomorpha</taxon>
        <taxon>Ascaridoidea</taxon>
        <taxon>Ascarididae</taxon>
        <taxon>Ascaris</taxon>
    </lineage>
</organism>
<dbReference type="WBParaSite" id="ALUE_0001547901-mRNA-1">
    <property type="protein sequence ID" value="ALUE_0001547901-mRNA-1"/>
    <property type="gene ID" value="ALUE_0001547901"/>
</dbReference>
<sequence>MTFHEVYGATASAAFHVSTRHLLKSFRASEPQTSGMVMLRHRLILRISLPDAQHTGPWLTNISSLPTHDIAVLSPQHHYHDTHTKVLGVIWDTVKDAIKLKTRVPTSDRLSKGPLL</sequence>
<evidence type="ECO:0000313" key="2">
    <source>
        <dbReference type="WBParaSite" id="ALUE_0001547901-mRNA-1"/>
    </source>
</evidence>
<name>A0A0M3IC92_ASCLU</name>
<evidence type="ECO:0000313" key="1">
    <source>
        <dbReference type="Proteomes" id="UP000036681"/>
    </source>
</evidence>
<dbReference type="AlphaFoldDB" id="A0A0M3IC92"/>
<proteinExistence type="predicted"/>
<protein>
    <submittedName>
        <fullName evidence="2">DUF5641 domain-containing protein</fullName>
    </submittedName>
</protein>
<reference evidence="2" key="1">
    <citation type="submission" date="2017-02" db="UniProtKB">
        <authorList>
            <consortium name="WormBaseParasite"/>
        </authorList>
    </citation>
    <scope>IDENTIFICATION</scope>
</reference>